<organism evidence="3 4">
    <name type="scientific">SAR324 cluster bacterium</name>
    <dbReference type="NCBI Taxonomy" id="2024889"/>
    <lineage>
        <taxon>Bacteria</taxon>
        <taxon>Deltaproteobacteria</taxon>
        <taxon>SAR324 cluster</taxon>
    </lineage>
</organism>
<dbReference type="AlphaFoldDB" id="A0A2D6YLQ1"/>
<gene>
    <name evidence="3" type="ORF">CMN54_11395</name>
</gene>
<feature type="domain" description="HTH cro/C1-type" evidence="2">
    <location>
        <begin position="90"/>
        <end position="144"/>
    </location>
</feature>
<dbReference type="PANTHER" id="PTHR46558">
    <property type="entry name" value="TRACRIPTIONAL REGULATORY PROTEIN-RELATED-RELATED"/>
    <property type="match status" value="1"/>
</dbReference>
<evidence type="ECO:0000259" key="2">
    <source>
        <dbReference type="PROSITE" id="PS50943"/>
    </source>
</evidence>
<dbReference type="Gene3D" id="1.10.260.40">
    <property type="entry name" value="lambda repressor-like DNA-binding domains"/>
    <property type="match status" value="2"/>
</dbReference>
<protein>
    <submittedName>
        <fullName evidence="3">Helix-turn-helix domain-containing protein</fullName>
    </submittedName>
</protein>
<dbReference type="PROSITE" id="PS50943">
    <property type="entry name" value="HTH_CROC1"/>
    <property type="match status" value="2"/>
</dbReference>
<accession>A0A2D6YLQ1</accession>
<dbReference type="GO" id="GO:0003677">
    <property type="term" value="F:DNA binding"/>
    <property type="evidence" value="ECO:0007669"/>
    <property type="project" value="UniProtKB-KW"/>
</dbReference>
<evidence type="ECO:0000313" key="3">
    <source>
        <dbReference type="EMBL" id="MAH64025.1"/>
    </source>
</evidence>
<reference evidence="4" key="1">
    <citation type="submission" date="2017-09" db="EMBL/GenBank/DDBJ databases">
        <title>The Reconstruction of 2,631 Draft Metagenome-Assembled Genomes from the Global Oceans.</title>
        <authorList>
            <person name="Tully B.J."/>
            <person name="Graham E.D."/>
            <person name="Heidelberg J.F."/>
        </authorList>
    </citation>
    <scope>NUCLEOTIDE SEQUENCE [LARGE SCALE GENOMIC DNA]</scope>
</reference>
<evidence type="ECO:0000313" key="4">
    <source>
        <dbReference type="Proteomes" id="UP000226525"/>
    </source>
</evidence>
<feature type="domain" description="HTH cro/C1-type" evidence="2">
    <location>
        <begin position="21"/>
        <end position="75"/>
    </location>
</feature>
<dbReference type="InterPro" id="IPR001387">
    <property type="entry name" value="Cro/C1-type_HTH"/>
</dbReference>
<proteinExistence type="predicted"/>
<dbReference type="InterPro" id="IPR010982">
    <property type="entry name" value="Lambda_DNA-bd_dom_sf"/>
</dbReference>
<keyword evidence="1" id="KW-0238">DNA-binding</keyword>
<dbReference type="Proteomes" id="UP000226525">
    <property type="component" value="Unassembled WGS sequence"/>
</dbReference>
<comment type="caution">
    <text evidence="3">The sequence shown here is derived from an EMBL/GenBank/DDBJ whole genome shotgun (WGS) entry which is preliminary data.</text>
</comment>
<dbReference type="Pfam" id="PF01381">
    <property type="entry name" value="HTH_3"/>
    <property type="match status" value="2"/>
</dbReference>
<name>A0A2D6YLQ1_9DELT</name>
<dbReference type="SUPFAM" id="SSF47413">
    <property type="entry name" value="lambda repressor-like DNA-binding domains"/>
    <property type="match status" value="2"/>
</dbReference>
<dbReference type="PANTHER" id="PTHR46558:SF4">
    <property type="entry name" value="DNA-BIDING PHAGE PROTEIN"/>
    <property type="match status" value="1"/>
</dbReference>
<dbReference type="SMART" id="SM00530">
    <property type="entry name" value="HTH_XRE"/>
    <property type="match status" value="2"/>
</dbReference>
<evidence type="ECO:0000256" key="1">
    <source>
        <dbReference type="ARBA" id="ARBA00023125"/>
    </source>
</evidence>
<dbReference type="CDD" id="cd00093">
    <property type="entry name" value="HTH_XRE"/>
    <property type="match status" value="2"/>
</dbReference>
<dbReference type="EMBL" id="NZEX01000128">
    <property type="protein sequence ID" value="MAH64025.1"/>
    <property type="molecule type" value="Genomic_DNA"/>
</dbReference>
<sequence length="157" mass="17784">MTEQATAANENIEDNSFGEKMVQWRENAGLTRKDFARKLNVSLTAVKNWETGHSTPKLTKYSEIAKVLGINVREMGLDANLDLDRVGDRIKYARLLRGMSIEAFSYEFGFAIQTVKSWESHAADVSDAALERISRALNVPYEFFRIKSDPHTVLENV</sequence>